<comment type="caution">
    <text evidence="1">The sequence shown here is derived from an EMBL/GenBank/DDBJ whole genome shotgun (WGS) entry which is preliminary data.</text>
</comment>
<evidence type="ECO:0000313" key="2">
    <source>
        <dbReference type="Proteomes" id="UP000094580"/>
    </source>
</evidence>
<sequence>MPKTLKIDITDKIIGKFKDGHMELYSSKYLIGKFYFKDLKQSFQLADGYVEEDGRFYLLVNLQHEQSNARL</sequence>
<evidence type="ECO:0008006" key="3">
    <source>
        <dbReference type="Google" id="ProtNLM"/>
    </source>
</evidence>
<proteinExistence type="predicted"/>
<accession>A0ABX2ZN96</accession>
<reference evidence="1 2" key="1">
    <citation type="submission" date="2016-07" db="EMBL/GenBank/DDBJ databases">
        <authorList>
            <person name="Townsley L."/>
            <person name="Shank E.A."/>
        </authorList>
    </citation>
    <scope>NUCLEOTIDE SEQUENCE [LARGE SCALE GENOMIC DNA]</scope>
    <source>
        <strain evidence="1 2">CH01</strain>
    </source>
</reference>
<name>A0ABX2ZN96_9BACI</name>
<dbReference type="EMBL" id="MDKC01000033">
    <property type="protein sequence ID" value="ODG90862.1"/>
    <property type="molecule type" value="Genomic_DNA"/>
</dbReference>
<dbReference type="Pfam" id="PF10830">
    <property type="entry name" value="DUF2553"/>
    <property type="match status" value="1"/>
</dbReference>
<gene>
    <name evidence="1" type="ORF">BED47_10485</name>
</gene>
<keyword evidence="2" id="KW-1185">Reference proteome</keyword>
<dbReference type="InterPro" id="IPR020140">
    <property type="entry name" value="Uncharacterised_YusG"/>
</dbReference>
<dbReference type="RefSeq" id="WP_069034724.1">
    <property type="nucleotide sequence ID" value="NZ_MDKC01000033.1"/>
</dbReference>
<dbReference type="Proteomes" id="UP000094580">
    <property type="component" value="Unassembled WGS sequence"/>
</dbReference>
<protein>
    <recommendedName>
        <fullName evidence="3">DUF2553 domain-containing protein</fullName>
    </recommendedName>
</protein>
<organism evidence="1 2">
    <name type="scientific">Gottfriedia luciferensis</name>
    <dbReference type="NCBI Taxonomy" id="178774"/>
    <lineage>
        <taxon>Bacteria</taxon>
        <taxon>Bacillati</taxon>
        <taxon>Bacillota</taxon>
        <taxon>Bacilli</taxon>
        <taxon>Bacillales</taxon>
        <taxon>Bacillaceae</taxon>
        <taxon>Gottfriedia</taxon>
    </lineage>
</organism>
<evidence type="ECO:0000313" key="1">
    <source>
        <dbReference type="EMBL" id="ODG90862.1"/>
    </source>
</evidence>